<comment type="similarity">
    <text evidence="5">Belongs to the class I-like SAM-binding methyltransferase superfamily. RsmB/NOP family.</text>
</comment>
<comment type="caution">
    <text evidence="5">Lacks conserved residue(s) required for the propagation of feature annotation.</text>
</comment>
<dbReference type="GO" id="GO:0070475">
    <property type="term" value="P:rRNA base methylation"/>
    <property type="evidence" value="ECO:0007669"/>
    <property type="project" value="TreeGrafter"/>
</dbReference>
<dbReference type="HOGENOM" id="CLU_692961_0_0_1"/>
<dbReference type="PANTHER" id="PTHR22807:SF4">
    <property type="entry name" value="28S RRNA (CYTOSINE-C(5))-METHYLTRANSFERASE"/>
    <property type="match status" value="1"/>
</dbReference>
<reference evidence="8 9" key="1">
    <citation type="journal article" date="2012" name="PLoS Pathog.">
        <title>The genome of the obligate intracellular parasite Trachipleistophora hominis: new insights into microsporidian genome dynamics and reductive evolution.</title>
        <authorList>
            <person name="Heinz E."/>
            <person name="Williams T.A."/>
            <person name="Nakjang S."/>
            <person name="Noel C.J."/>
            <person name="Swan D.C."/>
            <person name="Goldberg A.V."/>
            <person name="Harris S.R."/>
            <person name="Weinmaier T."/>
            <person name="Markert S."/>
            <person name="Becher D."/>
            <person name="Bernhardt J."/>
            <person name="Dagan T."/>
            <person name="Hacker C."/>
            <person name="Lucocq J.M."/>
            <person name="Schweder T."/>
            <person name="Rattei T."/>
            <person name="Hall N."/>
            <person name="Hirt R.P."/>
            <person name="Embley T.M."/>
        </authorList>
    </citation>
    <scope>NUCLEOTIDE SEQUENCE [LARGE SCALE GENOMIC DNA]</scope>
</reference>
<keyword evidence="4 5" id="KW-0694">RNA-binding</keyword>
<dbReference type="STRING" id="72359.L7JYL5"/>
<feature type="domain" description="SAM-dependent MTase RsmB/NOP-type" evidence="7">
    <location>
        <begin position="121"/>
        <end position="393"/>
    </location>
</feature>
<feature type="binding site" evidence="5">
    <location>
        <position position="280"/>
    </location>
    <ligand>
        <name>S-adenosyl-L-methionine</name>
        <dbReference type="ChEBI" id="CHEBI:59789"/>
    </ligand>
</feature>
<dbReference type="InterPro" id="IPR049560">
    <property type="entry name" value="MeTrfase_RsmB-F_NOP2_cat"/>
</dbReference>
<dbReference type="InParanoid" id="L7JYL5"/>
<keyword evidence="9" id="KW-1185">Reference proteome</keyword>
<evidence type="ECO:0000256" key="3">
    <source>
        <dbReference type="ARBA" id="ARBA00022691"/>
    </source>
</evidence>
<dbReference type="InterPro" id="IPR023267">
    <property type="entry name" value="RCMT"/>
</dbReference>
<evidence type="ECO:0000259" key="7">
    <source>
        <dbReference type="PROSITE" id="PS51686"/>
    </source>
</evidence>
<evidence type="ECO:0000313" key="8">
    <source>
        <dbReference type="EMBL" id="ELQ76405.1"/>
    </source>
</evidence>
<dbReference type="GO" id="GO:0005730">
    <property type="term" value="C:nucleolus"/>
    <property type="evidence" value="ECO:0007669"/>
    <property type="project" value="TreeGrafter"/>
</dbReference>
<evidence type="ECO:0000313" key="9">
    <source>
        <dbReference type="Proteomes" id="UP000011185"/>
    </source>
</evidence>
<feature type="compositionally biased region" description="Polar residues" evidence="6">
    <location>
        <begin position="118"/>
        <end position="131"/>
    </location>
</feature>
<dbReference type="OMA" id="GSGIHND"/>
<evidence type="ECO:0000256" key="2">
    <source>
        <dbReference type="ARBA" id="ARBA00022679"/>
    </source>
</evidence>
<dbReference type="OrthoDB" id="435282at2759"/>
<dbReference type="PROSITE" id="PS51686">
    <property type="entry name" value="SAM_MT_RSMB_NOP"/>
    <property type="match status" value="1"/>
</dbReference>
<dbReference type="InterPro" id="IPR001678">
    <property type="entry name" value="MeTrfase_RsmB-F_NOP2_dom"/>
</dbReference>
<dbReference type="VEuPathDB" id="MicrosporidiaDB:THOM_0592"/>
<dbReference type="Pfam" id="PF01189">
    <property type="entry name" value="Methyltr_RsmB-F"/>
    <property type="match status" value="1"/>
</dbReference>
<feature type="region of interest" description="Disordered" evidence="6">
    <location>
        <begin position="105"/>
        <end position="143"/>
    </location>
</feature>
<feature type="binding site" evidence="5">
    <location>
        <position position="239"/>
    </location>
    <ligand>
        <name>S-adenosyl-L-methionine</name>
        <dbReference type="ChEBI" id="CHEBI:59789"/>
    </ligand>
</feature>
<dbReference type="AlphaFoldDB" id="L7JYL5"/>
<evidence type="ECO:0000256" key="5">
    <source>
        <dbReference type="PROSITE-ProRule" id="PRU01023"/>
    </source>
</evidence>
<name>L7JYL5_TRAHO</name>
<dbReference type="GO" id="GO:0003723">
    <property type="term" value="F:RNA binding"/>
    <property type="evidence" value="ECO:0007669"/>
    <property type="project" value="UniProtKB-UniRule"/>
</dbReference>
<keyword evidence="3 5" id="KW-0949">S-adenosyl-L-methionine</keyword>
<dbReference type="Gene3D" id="3.40.50.150">
    <property type="entry name" value="Vaccinia Virus protein VP39"/>
    <property type="match status" value="1"/>
</dbReference>
<sequence>MYEHISVKLQKIMNNTHKLSYYRKDEHFKLLRGTITNRKSIETIISLSGYKPRNKYASMLMVQDVVYNGKQEGTNCNFVKNLVIPSQYVRINTLAEGCTYNGEFNYNNGKKETDTTRNETLPDNSTLSDNNYNKKNDSETGKRSHVHGYLLNHEQYNLITSRELQSTAVPFVYKVPLSVHLRLSPARQYIIQSLPTTLPPYILNPPFNSTVIDTCASPGNKTSHLSAIMNNTGLIYAVEKDFKRYKILKQNLELCNVKNVKTMNNDFLELNLNAEYLLVDPSCSGSGIHNDYVKNHNRVKLLSSFQKKILIHALNTSGAKRVVYSTCSSHKEENEIVVDHVLKDEKLAEMWRLDEIRCPYGTKGIEGYLCSESVLRFERGEHIGFFIALFVRKNANLQ</sequence>
<accession>L7JYL5</accession>
<dbReference type="InterPro" id="IPR029063">
    <property type="entry name" value="SAM-dependent_MTases_sf"/>
</dbReference>
<proteinExistence type="inferred from homology"/>
<feature type="active site" description="Nucleophile" evidence="5">
    <location>
        <position position="327"/>
    </location>
</feature>
<dbReference type="Proteomes" id="UP000011185">
    <property type="component" value="Unassembled WGS sequence"/>
</dbReference>
<evidence type="ECO:0000256" key="1">
    <source>
        <dbReference type="ARBA" id="ARBA00022603"/>
    </source>
</evidence>
<dbReference type="EMBL" id="JH993849">
    <property type="protein sequence ID" value="ELQ76405.1"/>
    <property type="molecule type" value="Genomic_DNA"/>
</dbReference>
<protein>
    <submittedName>
        <fullName evidence="8">Proliferation-associated nucleolar protein (NOL1)</fullName>
    </submittedName>
</protein>
<keyword evidence="2 5" id="KW-0808">Transferase</keyword>
<evidence type="ECO:0000256" key="4">
    <source>
        <dbReference type="ARBA" id="ARBA00022884"/>
    </source>
</evidence>
<feature type="compositionally biased region" description="Basic and acidic residues" evidence="6">
    <location>
        <begin position="132"/>
        <end position="142"/>
    </location>
</feature>
<organism evidence="8 9">
    <name type="scientific">Trachipleistophora hominis</name>
    <name type="common">Microsporidian parasite</name>
    <dbReference type="NCBI Taxonomy" id="72359"/>
    <lineage>
        <taxon>Eukaryota</taxon>
        <taxon>Fungi</taxon>
        <taxon>Fungi incertae sedis</taxon>
        <taxon>Microsporidia</taxon>
        <taxon>Pleistophoridae</taxon>
        <taxon>Trachipleistophora</taxon>
    </lineage>
</organism>
<dbReference type="PRINTS" id="PR02008">
    <property type="entry name" value="RCMTFAMILY"/>
</dbReference>
<gene>
    <name evidence="8" type="ORF">THOM_0592</name>
</gene>
<dbReference type="GO" id="GO:0008173">
    <property type="term" value="F:RNA methyltransferase activity"/>
    <property type="evidence" value="ECO:0007669"/>
    <property type="project" value="InterPro"/>
</dbReference>
<dbReference type="SUPFAM" id="SSF53335">
    <property type="entry name" value="S-adenosyl-L-methionine-dependent methyltransferases"/>
    <property type="match status" value="1"/>
</dbReference>
<dbReference type="PANTHER" id="PTHR22807">
    <property type="entry name" value="NOP2 YEAST -RELATED NOL1/NOP2/FMU SUN DOMAIN-CONTAINING"/>
    <property type="match status" value="1"/>
</dbReference>
<evidence type="ECO:0000256" key="6">
    <source>
        <dbReference type="SAM" id="MobiDB-lite"/>
    </source>
</evidence>
<keyword evidence="1 5" id="KW-0489">Methyltransferase</keyword>